<keyword evidence="1" id="KW-0808">Transferase</keyword>
<dbReference type="GO" id="GO:0016740">
    <property type="term" value="F:transferase activity"/>
    <property type="evidence" value="ECO:0007669"/>
    <property type="project" value="UniProtKB-KW"/>
</dbReference>
<keyword evidence="2" id="KW-1185">Reference proteome</keyword>
<name>B3QR59_CHLP8</name>
<evidence type="ECO:0000313" key="1">
    <source>
        <dbReference type="EMBL" id="ACF10588.1"/>
    </source>
</evidence>
<protein>
    <submittedName>
        <fullName evidence="1">Glycosyl transferase group 1</fullName>
    </submittedName>
</protein>
<dbReference type="Pfam" id="PF13692">
    <property type="entry name" value="Glyco_trans_1_4"/>
    <property type="match status" value="1"/>
</dbReference>
<dbReference type="Gene3D" id="3.40.50.2000">
    <property type="entry name" value="Glycogen Phosphorylase B"/>
    <property type="match status" value="1"/>
</dbReference>
<evidence type="ECO:0000313" key="2">
    <source>
        <dbReference type="Proteomes" id="UP000008811"/>
    </source>
</evidence>
<dbReference type="EMBL" id="CP001099">
    <property type="protein sequence ID" value="ACF10588.1"/>
    <property type="molecule type" value="Genomic_DNA"/>
</dbReference>
<dbReference type="SUPFAM" id="SSF53756">
    <property type="entry name" value="UDP-Glycosyltransferase/glycogen phosphorylase"/>
    <property type="match status" value="1"/>
</dbReference>
<proteinExistence type="predicted"/>
<dbReference type="AlphaFoldDB" id="B3QR59"/>
<dbReference type="CAZy" id="GT4">
    <property type="family name" value="Glycosyltransferase Family 4"/>
</dbReference>
<accession>B3QR59</accession>
<dbReference type="HOGENOM" id="CLU_041132_3_1_10"/>
<organism evidence="1 2">
    <name type="scientific">Chlorobaculum parvum (strain DSM 263 / NCIMB 8327)</name>
    <name type="common">Chlorobium vibrioforme subsp. thiosulfatophilum</name>
    <dbReference type="NCBI Taxonomy" id="517417"/>
    <lineage>
        <taxon>Bacteria</taxon>
        <taxon>Pseudomonadati</taxon>
        <taxon>Chlorobiota</taxon>
        <taxon>Chlorobiia</taxon>
        <taxon>Chlorobiales</taxon>
        <taxon>Chlorobiaceae</taxon>
        <taxon>Chlorobaculum</taxon>
    </lineage>
</organism>
<gene>
    <name evidence="1" type="ordered locus">Cpar_0161</name>
</gene>
<reference evidence="1" key="1">
    <citation type="submission" date="2008-06" db="EMBL/GenBank/DDBJ databases">
        <title>Complete sequence of Chlorobaculum parvum NCIB 8327.</title>
        <authorList>
            <consortium name="US DOE Joint Genome Institute"/>
            <person name="Lucas S."/>
            <person name="Copeland A."/>
            <person name="Lapidus A."/>
            <person name="Glavina del Rio T."/>
            <person name="Dalin E."/>
            <person name="Tice H."/>
            <person name="Bruce D."/>
            <person name="Goodwin L."/>
            <person name="Pitluck S."/>
            <person name="Schmutz J."/>
            <person name="Larimer F."/>
            <person name="Land M."/>
            <person name="Hauser L."/>
            <person name="Kyrpides N."/>
            <person name="Mikhailova N."/>
            <person name="Zhao F."/>
            <person name="Li T."/>
            <person name="Liu Z."/>
            <person name="Overmann J."/>
            <person name="Bryant D.A."/>
            <person name="Richardson P."/>
        </authorList>
    </citation>
    <scope>NUCLEOTIDE SEQUENCE [LARGE SCALE GENOMIC DNA]</scope>
    <source>
        <strain evidence="1">NCIB 8327</strain>
    </source>
</reference>
<dbReference type="Proteomes" id="UP000008811">
    <property type="component" value="Chromosome"/>
</dbReference>
<sequence>MRRGGEHIDLIWFSEIQWDFLSTRKQRLLARFPEEWRILFIEPFTLGRKQHWLPAKRGRVTVVTVPFLKTIPLGKPQLFDNPLIRWFVTLVGRTLAAFWFRLLGFSSADRIIGLSNIYWGDAAAVMPCRLRFYDANDDHLAFTPGQPWLHDSMRRFVEKADLIFYVSDPLLDKLMPRLVSSQYQTVWRIPRHCEEHRDAAIHANPAKSTKDGSPRTDRSGLAMTNIRHFLLDTLPEQRCVELGNGVEFDHFATPRRETPSQLAGLPRPILGYAGAMDWLDADLVASVAKAWPEFSVVLVGPAYASDWAERHADLLCLPNVHWVGKIDYDELPAWVQQFDLALMPLERSDLKRASNPNKLYEYAAACVPILAIDYCDAVRKASDVVHVVSTSEEFVRLVPDALADCRKGERHAFARAHSWDALAAAMVRELRDAMQWRRS</sequence>
<dbReference type="STRING" id="517417.Cpar_0161"/>
<dbReference type="KEGG" id="cpc:Cpar_0161"/>
<dbReference type="eggNOG" id="COG0438">
    <property type="taxonomic scope" value="Bacteria"/>
</dbReference>